<dbReference type="RefSeq" id="XP_018332725.1">
    <property type="nucleotide sequence ID" value="XM_018477223.2"/>
</dbReference>
<dbReference type="Gene3D" id="1.20.5.220">
    <property type="match status" value="1"/>
</dbReference>
<dbReference type="InParanoid" id="A0A1W4XK11"/>
<dbReference type="Pfam" id="PF08997">
    <property type="entry name" value="UCR_6-4kD"/>
    <property type="match status" value="1"/>
</dbReference>
<dbReference type="InterPro" id="IPR015089">
    <property type="entry name" value="UQCR"/>
</dbReference>
<protein>
    <submittedName>
        <fullName evidence="3">Uncharacterized protein LOC108742157</fullName>
    </submittedName>
</protein>
<keyword evidence="1" id="KW-0472">Membrane</keyword>
<keyword evidence="2" id="KW-1185">Reference proteome</keyword>
<keyword evidence="1" id="KW-0812">Transmembrane</keyword>
<dbReference type="SUPFAM" id="SSF81518">
    <property type="entry name" value="Subunit XI (6.4 kDa protein) of cytochrome bc1 complex (Ubiquinol-cytochrome c reductase)"/>
    <property type="match status" value="1"/>
</dbReference>
<keyword evidence="1" id="KW-1133">Transmembrane helix</keyword>
<name>A0A1W4XK11_AGRPL</name>
<evidence type="ECO:0000313" key="3">
    <source>
        <dbReference type="RefSeq" id="XP_018332725.1"/>
    </source>
</evidence>
<sequence length="123" mass="13714">MNYTMRGIGTTLGNILLPSNVAISLGSTRYASSCCSKLTTKVPLIAGIDPTKQKPPYSYDRIIHSEILRRLGPSHIEAFKAYINTIVLFGTALAITLIYFTNWKVIVTHIPFYGSQFKTEEEN</sequence>
<dbReference type="GO" id="GO:0006122">
    <property type="term" value="P:mitochondrial electron transport, ubiquinol to cytochrome c"/>
    <property type="evidence" value="ECO:0007669"/>
    <property type="project" value="InterPro"/>
</dbReference>
<evidence type="ECO:0000313" key="2">
    <source>
        <dbReference type="Proteomes" id="UP000192223"/>
    </source>
</evidence>
<evidence type="ECO:0000256" key="1">
    <source>
        <dbReference type="SAM" id="Phobius"/>
    </source>
</evidence>
<dbReference type="KEGG" id="apln:108742157"/>
<dbReference type="Proteomes" id="UP000192223">
    <property type="component" value="Unplaced"/>
</dbReference>
<proteinExistence type="predicted"/>
<gene>
    <name evidence="3" type="primary">LOC108742157</name>
</gene>
<dbReference type="GeneID" id="108742157"/>
<dbReference type="OrthoDB" id="15743at2759"/>
<dbReference type="PANTHER" id="PTHR15420">
    <property type="entry name" value="UBIQUINOL-CYTOCHROME C REDUCTASE COMPLEX 6.4 KD PROTEIN"/>
    <property type="match status" value="1"/>
</dbReference>
<dbReference type="GO" id="GO:0005743">
    <property type="term" value="C:mitochondrial inner membrane"/>
    <property type="evidence" value="ECO:0007669"/>
    <property type="project" value="TreeGrafter"/>
</dbReference>
<organism evidence="2 3">
    <name type="scientific">Agrilus planipennis</name>
    <name type="common">Emerald ash borer</name>
    <name type="synonym">Agrilus marcopoli</name>
    <dbReference type="NCBI Taxonomy" id="224129"/>
    <lineage>
        <taxon>Eukaryota</taxon>
        <taxon>Metazoa</taxon>
        <taxon>Ecdysozoa</taxon>
        <taxon>Arthropoda</taxon>
        <taxon>Hexapoda</taxon>
        <taxon>Insecta</taxon>
        <taxon>Pterygota</taxon>
        <taxon>Neoptera</taxon>
        <taxon>Endopterygota</taxon>
        <taxon>Coleoptera</taxon>
        <taxon>Polyphaga</taxon>
        <taxon>Elateriformia</taxon>
        <taxon>Buprestoidea</taxon>
        <taxon>Buprestidae</taxon>
        <taxon>Agrilinae</taxon>
        <taxon>Agrilus</taxon>
    </lineage>
</organism>
<feature type="transmembrane region" description="Helical" evidence="1">
    <location>
        <begin position="79"/>
        <end position="100"/>
    </location>
</feature>
<dbReference type="PANTHER" id="PTHR15420:SF2">
    <property type="entry name" value="CYTOCHROME B-C1 COMPLEX SUBUNIT 10"/>
    <property type="match status" value="1"/>
</dbReference>
<reference evidence="3" key="1">
    <citation type="submission" date="2025-08" db="UniProtKB">
        <authorList>
            <consortium name="RefSeq"/>
        </authorList>
    </citation>
    <scope>IDENTIFICATION</scope>
    <source>
        <tissue evidence="3">Entire body</tissue>
    </source>
</reference>
<dbReference type="AlphaFoldDB" id="A0A1W4XK11"/>
<dbReference type="InterPro" id="IPR029027">
    <property type="entry name" value="Single_a-helix_sf"/>
</dbReference>
<accession>A0A1W4XK11</accession>